<dbReference type="AlphaFoldDB" id="A0AB34IWU9"/>
<proteinExistence type="predicted"/>
<organism evidence="1 2">
    <name type="scientific">Prymnesium parvum</name>
    <name type="common">Toxic golden alga</name>
    <dbReference type="NCBI Taxonomy" id="97485"/>
    <lineage>
        <taxon>Eukaryota</taxon>
        <taxon>Haptista</taxon>
        <taxon>Haptophyta</taxon>
        <taxon>Prymnesiophyceae</taxon>
        <taxon>Prymnesiales</taxon>
        <taxon>Prymnesiaceae</taxon>
        <taxon>Prymnesium</taxon>
    </lineage>
</organism>
<gene>
    <name evidence="1" type="ORF">AB1Y20_004564</name>
</gene>
<comment type="caution">
    <text evidence="1">The sequence shown here is derived from an EMBL/GenBank/DDBJ whole genome shotgun (WGS) entry which is preliminary data.</text>
</comment>
<name>A0AB34IWU9_PRYPA</name>
<sequence length="110" mass="12552">MYKLLRHHDTTAPSVGKVYHGFYSVGQHIAEKCQDISYSKQLKEAHHERWCYGGDGPFFCAAYMVDPEFIGHGQCTNKEVVEGFNTVVERIAILLEVRRIEEETGAFSEL</sequence>
<reference evidence="1 2" key="1">
    <citation type="journal article" date="2024" name="Science">
        <title>Giant polyketide synthase enzymes in the biosynthesis of giant marine polyether toxins.</title>
        <authorList>
            <person name="Fallon T.R."/>
            <person name="Shende V.V."/>
            <person name="Wierzbicki I.H."/>
            <person name="Pendleton A.L."/>
            <person name="Watervoot N.F."/>
            <person name="Auber R.P."/>
            <person name="Gonzalez D.J."/>
            <person name="Wisecaver J.H."/>
            <person name="Moore B.S."/>
        </authorList>
    </citation>
    <scope>NUCLEOTIDE SEQUENCE [LARGE SCALE GENOMIC DNA]</scope>
    <source>
        <strain evidence="1 2">12B1</strain>
    </source>
</reference>
<evidence type="ECO:0000313" key="2">
    <source>
        <dbReference type="Proteomes" id="UP001515480"/>
    </source>
</evidence>
<accession>A0AB34IWU9</accession>
<dbReference type="EMBL" id="JBGBPQ010000016">
    <property type="protein sequence ID" value="KAL1508462.1"/>
    <property type="molecule type" value="Genomic_DNA"/>
</dbReference>
<keyword evidence="2" id="KW-1185">Reference proteome</keyword>
<evidence type="ECO:0000313" key="1">
    <source>
        <dbReference type="EMBL" id="KAL1508462.1"/>
    </source>
</evidence>
<dbReference type="Proteomes" id="UP001515480">
    <property type="component" value="Unassembled WGS sequence"/>
</dbReference>
<protein>
    <submittedName>
        <fullName evidence="1">Uncharacterized protein</fullName>
    </submittedName>
</protein>